<dbReference type="EMBL" id="CM034407">
    <property type="protein sequence ID" value="KAJ0172658.1"/>
    <property type="molecule type" value="Genomic_DNA"/>
</dbReference>
<comment type="caution">
    <text evidence="1">The sequence shown here is derived from an EMBL/GenBank/DDBJ whole genome shotgun (WGS) entry which is preliminary data.</text>
</comment>
<evidence type="ECO:0000313" key="1">
    <source>
        <dbReference type="EMBL" id="KAJ0172658.1"/>
    </source>
</evidence>
<protein>
    <submittedName>
        <fullName evidence="1">Uncharacterized protein</fullName>
    </submittedName>
</protein>
<name>A0ACC1CM39_9NEOP</name>
<evidence type="ECO:0000313" key="2">
    <source>
        <dbReference type="Proteomes" id="UP000824533"/>
    </source>
</evidence>
<proteinExistence type="predicted"/>
<gene>
    <name evidence="1" type="ORF">K1T71_011797</name>
</gene>
<sequence length="131" mass="14900">MFLKCLLLLTSMGSIFGAVINTSHERDDSKSKLMNHPLEINERTEKYTEIITHAPKAVEYNDIKEHHDVSKKLEEIFNVMKGIAKVKYNKEDLERIMQALRDLVKLVFGPFSEVLVPTISGMILIAVKSLA</sequence>
<dbReference type="Proteomes" id="UP000824533">
    <property type="component" value="Linkage Group LG21"/>
</dbReference>
<reference evidence="1 2" key="1">
    <citation type="journal article" date="2021" name="Front. Genet.">
        <title>Chromosome-Level Genome Assembly Reveals Significant Gene Expansion in the Toll and IMD Signaling Pathways of Dendrolimus kikuchii.</title>
        <authorList>
            <person name="Zhou J."/>
            <person name="Wu P."/>
            <person name="Xiong Z."/>
            <person name="Liu N."/>
            <person name="Zhao N."/>
            <person name="Ji M."/>
            <person name="Qiu Y."/>
            <person name="Yang B."/>
        </authorList>
    </citation>
    <scope>NUCLEOTIDE SEQUENCE [LARGE SCALE GENOMIC DNA]</scope>
    <source>
        <strain evidence="1">Ann1</strain>
    </source>
</reference>
<accession>A0ACC1CM39</accession>
<keyword evidence="2" id="KW-1185">Reference proteome</keyword>
<organism evidence="1 2">
    <name type="scientific">Dendrolimus kikuchii</name>
    <dbReference type="NCBI Taxonomy" id="765133"/>
    <lineage>
        <taxon>Eukaryota</taxon>
        <taxon>Metazoa</taxon>
        <taxon>Ecdysozoa</taxon>
        <taxon>Arthropoda</taxon>
        <taxon>Hexapoda</taxon>
        <taxon>Insecta</taxon>
        <taxon>Pterygota</taxon>
        <taxon>Neoptera</taxon>
        <taxon>Endopterygota</taxon>
        <taxon>Lepidoptera</taxon>
        <taxon>Glossata</taxon>
        <taxon>Ditrysia</taxon>
        <taxon>Bombycoidea</taxon>
        <taxon>Lasiocampidae</taxon>
        <taxon>Dendrolimus</taxon>
    </lineage>
</organism>